<dbReference type="AlphaFoldDB" id="A0A1M5UK88"/>
<dbReference type="Proteomes" id="UP000184212">
    <property type="component" value="Unassembled WGS sequence"/>
</dbReference>
<dbReference type="STRING" id="947013.SAMN04488109_4744"/>
<gene>
    <name evidence="2" type="ORF">SAMN04488109_4744</name>
</gene>
<dbReference type="GO" id="GO:0016209">
    <property type="term" value="F:antioxidant activity"/>
    <property type="evidence" value="ECO:0007669"/>
    <property type="project" value="InterPro"/>
</dbReference>
<organism evidence="2 3">
    <name type="scientific">Chryseolinea serpens</name>
    <dbReference type="NCBI Taxonomy" id="947013"/>
    <lineage>
        <taxon>Bacteria</taxon>
        <taxon>Pseudomonadati</taxon>
        <taxon>Bacteroidota</taxon>
        <taxon>Cytophagia</taxon>
        <taxon>Cytophagales</taxon>
        <taxon>Fulvivirgaceae</taxon>
        <taxon>Chryseolinea</taxon>
    </lineage>
</organism>
<dbReference type="RefSeq" id="WP_073138996.1">
    <property type="nucleotide sequence ID" value="NZ_FQWQ01000003.1"/>
</dbReference>
<evidence type="ECO:0000313" key="2">
    <source>
        <dbReference type="EMBL" id="SHH63444.1"/>
    </source>
</evidence>
<dbReference type="InterPro" id="IPR000866">
    <property type="entry name" value="AhpC/TSA"/>
</dbReference>
<dbReference type="InterPro" id="IPR036249">
    <property type="entry name" value="Thioredoxin-like_sf"/>
</dbReference>
<evidence type="ECO:0000313" key="3">
    <source>
        <dbReference type="Proteomes" id="UP000184212"/>
    </source>
</evidence>
<dbReference type="EMBL" id="FQWQ01000003">
    <property type="protein sequence ID" value="SHH63444.1"/>
    <property type="molecule type" value="Genomic_DNA"/>
</dbReference>
<dbReference type="Gene3D" id="3.40.30.10">
    <property type="entry name" value="Glutaredoxin"/>
    <property type="match status" value="1"/>
</dbReference>
<proteinExistence type="predicted"/>
<name>A0A1M5UK88_9BACT</name>
<dbReference type="Pfam" id="PF00578">
    <property type="entry name" value="AhpC-TSA"/>
    <property type="match status" value="1"/>
</dbReference>
<accession>A0A1M5UK88</accession>
<protein>
    <submittedName>
        <fullName evidence="2">Peroxiredoxin</fullName>
    </submittedName>
</protein>
<reference evidence="2 3" key="1">
    <citation type="submission" date="2016-11" db="EMBL/GenBank/DDBJ databases">
        <authorList>
            <person name="Jaros S."/>
            <person name="Januszkiewicz K."/>
            <person name="Wedrychowicz H."/>
        </authorList>
    </citation>
    <scope>NUCLEOTIDE SEQUENCE [LARGE SCALE GENOMIC DNA]</scope>
    <source>
        <strain evidence="2 3">DSM 24574</strain>
    </source>
</reference>
<dbReference type="PROSITE" id="PS51352">
    <property type="entry name" value="THIOREDOXIN_2"/>
    <property type="match status" value="1"/>
</dbReference>
<dbReference type="InterPro" id="IPR013766">
    <property type="entry name" value="Thioredoxin_domain"/>
</dbReference>
<dbReference type="OrthoDB" id="9809746at2"/>
<feature type="domain" description="Thioredoxin" evidence="1">
    <location>
        <begin position="3"/>
        <end position="178"/>
    </location>
</feature>
<keyword evidence="3" id="KW-1185">Reference proteome</keyword>
<evidence type="ECO:0000259" key="1">
    <source>
        <dbReference type="PROSITE" id="PS51352"/>
    </source>
</evidence>
<sequence length="178" mass="20373">MKLQVNQQAPVFTTHDVYGREIALQALRGKKVYLSFERNAGCPVCNLRIHELLKHVDYFSTHQVAVLLVYESTVEKMKDYLVDIRSPFHFIADPENTLYKQYQIERSFLKIFKGLFYGLIGKAMAGKKLFREPTTQDGHTSTIPGEFIIDEKGNLSTAHYGGYIGDNLVLDLVKEKLK</sequence>
<dbReference type="SUPFAM" id="SSF52833">
    <property type="entry name" value="Thioredoxin-like"/>
    <property type="match status" value="1"/>
</dbReference>
<dbReference type="GO" id="GO:0016491">
    <property type="term" value="F:oxidoreductase activity"/>
    <property type="evidence" value="ECO:0007669"/>
    <property type="project" value="InterPro"/>
</dbReference>